<feature type="domain" description="ABC3 transporter permease C-terminal" evidence="7">
    <location>
        <begin position="674"/>
        <end position="779"/>
    </location>
</feature>
<evidence type="ECO:0000256" key="6">
    <source>
        <dbReference type="SAM" id="Phobius"/>
    </source>
</evidence>
<evidence type="ECO:0000313" key="9">
    <source>
        <dbReference type="EMBL" id="QSE99138.1"/>
    </source>
</evidence>
<evidence type="ECO:0000259" key="8">
    <source>
        <dbReference type="Pfam" id="PF12704"/>
    </source>
</evidence>
<protein>
    <submittedName>
        <fullName evidence="9">ABC transporter permease</fullName>
    </submittedName>
</protein>
<feature type="domain" description="MacB-like periplasmic core" evidence="8">
    <location>
        <begin position="435"/>
        <end position="596"/>
    </location>
</feature>
<feature type="transmembrane region" description="Helical" evidence="6">
    <location>
        <begin position="760"/>
        <end position="788"/>
    </location>
</feature>
<feature type="transmembrane region" description="Helical" evidence="6">
    <location>
        <begin position="282"/>
        <end position="303"/>
    </location>
</feature>
<dbReference type="AlphaFoldDB" id="A0A974WP92"/>
<feature type="transmembrane region" description="Helical" evidence="6">
    <location>
        <begin position="674"/>
        <end position="694"/>
    </location>
</feature>
<reference evidence="9" key="1">
    <citation type="submission" date="2021-02" db="EMBL/GenBank/DDBJ databases">
        <title>Fulvivirga sp. S481 isolated from sea water.</title>
        <authorList>
            <person name="Bae S.S."/>
            <person name="Baek K."/>
        </authorList>
    </citation>
    <scope>NUCLEOTIDE SEQUENCE</scope>
    <source>
        <strain evidence="9">S481</strain>
    </source>
</reference>
<feature type="domain" description="MacB-like periplasmic core" evidence="8">
    <location>
        <begin position="20"/>
        <end position="241"/>
    </location>
</feature>
<keyword evidence="2" id="KW-1003">Cell membrane</keyword>
<keyword evidence="10" id="KW-1185">Reference proteome</keyword>
<dbReference type="InterPro" id="IPR025857">
    <property type="entry name" value="MacB_PCD"/>
</dbReference>
<accession>A0A974WP92</accession>
<feature type="transmembrane region" description="Helical" evidence="6">
    <location>
        <begin position="422"/>
        <end position="445"/>
    </location>
</feature>
<feature type="transmembrane region" description="Helical" evidence="6">
    <location>
        <begin position="715"/>
        <end position="740"/>
    </location>
</feature>
<proteinExistence type="predicted"/>
<dbReference type="EMBL" id="CP070608">
    <property type="protein sequence ID" value="QSE99138.1"/>
    <property type="molecule type" value="Genomic_DNA"/>
</dbReference>
<evidence type="ECO:0000256" key="4">
    <source>
        <dbReference type="ARBA" id="ARBA00022989"/>
    </source>
</evidence>
<dbReference type="PANTHER" id="PTHR30572">
    <property type="entry name" value="MEMBRANE COMPONENT OF TRANSPORTER-RELATED"/>
    <property type="match status" value="1"/>
</dbReference>
<dbReference type="PROSITE" id="PS51257">
    <property type="entry name" value="PROKAR_LIPOPROTEIN"/>
    <property type="match status" value="1"/>
</dbReference>
<evidence type="ECO:0000256" key="3">
    <source>
        <dbReference type="ARBA" id="ARBA00022692"/>
    </source>
</evidence>
<dbReference type="Pfam" id="PF02687">
    <property type="entry name" value="FtsX"/>
    <property type="match status" value="2"/>
</dbReference>
<dbReference type="InterPro" id="IPR050250">
    <property type="entry name" value="Macrolide_Exporter_MacB"/>
</dbReference>
<dbReference type="PANTHER" id="PTHR30572:SF18">
    <property type="entry name" value="ABC-TYPE MACROLIDE FAMILY EXPORT SYSTEM PERMEASE COMPONENT 2"/>
    <property type="match status" value="1"/>
</dbReference>
<dbReference type="InterPro" id="IPR003838">
    <property type="entry name" value="ABC3_permease_C"/>
</dbReference>
<name>A0A974WP92_9BACT</name>
<dbReference type="KEGG" id="fuv:JR347_08635"/>
<organism evidence="9 10">
    <name type="scientific">Fulvivirga lutea</name>
    <dbReference type="NCBI Taxonomy" id="2810512"/>
    <lineage>
        <taxon>Bacteria</taxon>
        <taxon>Pseudomonadati</taxon>
        <taxon>Bacteroidota</taxon>
        <taxon>Cytophagia</taxon>
        <taxon>Cytophagales</taxon>
        <taxon>Fulvivirgaceae</taxon>
        <taxon>Fulvivirga</taxon>
    </lineage>
</organism>
<feature type="transmembrane region" description="Helical" evidence="6">
    <location>
        <begin position="21"/>
        <end position="41"/>
    </location>
</feature>
<evidence type="ECO:0000259" key="7">
    <source>
        <dbReference type="Pfam" id="PF02687"/>
    </source>
</evidence>
<feature type="domain" description="ABC3 transporter permease C-terminal" evidence="7">
    <location>
        <begin position="289"/>
        <end position="405"/>
    </location>
</feature>
<gene>
    <name evidence="9" type="ORF">JR347_08635</name>
</gene>
<comment type="subcellular location">
    <subcellularLocation>
        <location evidence="1">Cell membrane</location>
        <topology evidence="1">Multi-pass membrane protein</topology>
    </subcellularLocation>
</comment>
<sequence>MLKNYIKVALRGFSKNKSATIINIAGLSIGLACFIMIFVYVQVELSYDTFHNDYEKIYRVTTIDEALGVSSNNVGITNPIMTVEAKNNLSEITASTRMLNNGRTRMENGDDVTYAENAKYGESSFFELFNFPLIEGSDTARFNAPRKLIMTESLAQKTFKTDRAIGKLLRIDEEDWEVVGVMKDSEEKSHLELDLLMSIYPTQADSSLAQYLNGWAGLGMLGYIKINDPSNAESVERKMNELAHSNDVPDFWITKLQPLADAHLKSSGILFDGNNANKGDIVYVYSLSAIALFVILIAAFNFMNLATAKSSTRAKEVGVRKVMGAQKQSLVSQHLGESILLCFISLIIALVLCLLGSPYMNLGFEGNILLHLLSSPGLLITIVLITLAIGVLAGIYPAFVLSNFNSVNILRGKFQTSKSGILLRKILVVIQFVASVTLIIATLFITKQLEFIKNKNLGFSQDQVLTIQMNDPGLSQNMQAFRDKLVQYDQISAVSMSNNMPGRTFGRTGVTPEGVPEDEENWIVSALSFDENYLEVMGMEIVEGRNYSQEFGTDQQEAIIVNEAFVEQVGWDEAVGKKLTMGNDQERTIVGVVKNFHFASMRHAIEPLIMFYNPGPNGNISMRIKSDISETVSQVAGVWNEVYPDYPFEYQFFDEEFAQMFQADEEFSVLVMNFTWLAIFIACLGLFGLSAYMAEQRRKEIGIRKVLGSSVKQAVVLLSKEFVLLIVVANVIAFPLSYLAVKSWIGDFQYKIELLDGSALITFIAAGVIALAIGLFTVSYQSIAAALANPVKSLRSE</sequence>
<evidence type="ECO:0000256" key="1">
    <source>
        <dbReference type="ARBA" id="ARBA00004651"/>
    </source>
</evidence>
<evidence type="ECO:0000256" key="5">
    <source>
        <dbReference type="ARBA" id="ARBA00023136"/>
    </source>
</evidence>
<dbReference type="Proteomes" id="UP000662783">
    <property type="component" value="Chromosome"/>
</dbReference>
<keyword evidence="5 6" id="KW-0472">Membrane</keyword>
<dbReference type="RefSeq" id="WP_205723649.1">
    <property type="nucleotide sequence ID" value="NZ_CP070608.1"/>
</dbReference>
<dbReference type="Pfam" id="PF12704">
    <property type="entry name" value="MacB_PCD"/>
    <property type="match status" value="2"/>
</dbReference>
<evidence type="ECO:0000313" key="10">
    <source>
        <dbReference type="Proteomes" id="UP000662783"/>
    </source>
</evidence>
<dbReference type="GO" id="GO:0005886">
    <property type="term" value="C:plasma membrane"/>
    <property type="evidence" value="ECO:0007669"/>
    <property type="project" value="UniProtKB-SubCell"/>
</dbReference>
<feature type="transmembrane region" description="Helical" evidence="6">
    <location>
        <begin position="338"/>
        <end position="357"/>
    </location>
</feature>
<evidence type="ECO:0000256" key="2">
    <source>
        <dbReference type="ARBA" id="ARBA00022475"/>
    </source>
</evidence>
<keyword evidence="3 6" id="KW-0812">Transmembrane</keyword>
<feature type="transmembrane region" description="Helical" evidence="6">
    <location>
        <begin position="377"/>
        <end position="401"/>
    </location>
</feature>
<dbReference type="GO" id="GO:0022857">
    <property type="term" value="F:transmembrane transporter activity"/>
    <property type="evidence" value="ECO:0007669"/>
    <property type="project" value="TreeGrafter"/>
</dbReference>
<keyword evidence="4 6" id="KW-1133">Transmembrane helix</keyword>